<keyword evidence="2" id="KW-1185">Reference proteome</keyword>
<protein>
    <submittedName>
        <fullName evidence="1">Uncharacterized protein</fullName>
    </submittedName>
</protein>
<comment type="caution">
    <text evidence="1">The sequence shown here is derived from an EMBL/GenBank/DDBJ whole genome shotgun (WGS) entry which is preliminary data.</text>
</comment>
<gene>
    <name evidence="1" type="ORF">TNCV_1314701</name>
</gene>
<reference evidence="1" key="1">
    <citation type="submission" date="2020-08" db="EMBL/GenBank/DDBJ databases">
        <title>Multicomponent nature underlies the extraordinary mechanical properties of spider dragline silk.</title>
        <authorList>
            <person name="Kono N."/>
            <person name="Nakamura H."/>
            <person name="Mori M."/>
            <person name="Yoshida Y."/>
            <person name="Ohtoshi R."/>
            <person name="Malay A.D."/>
            <person name="Moran D.A.P."/>
            <person name="Tomita M."/>
            <person name="Numata K."/>
            <person name="Arakawa K."/>
        </authorList>
    </citation>
    <scope>NUCLEOTIDE SEQUENCE</scope>
</reference>
<organism evidence="1 2">
    <name type="scientific">Trichonephila clavipes</name>
    <name type="common">Golden silk orbweaver</name>
    <name type="synonym">Nephila clavipes</name>
    <dbReference type="NCBI Taxonomy" id="2585209"/>
    <lineage>
        <taxon>Eukaryota</taxon>
        <taxon>Metazoa</taxon>
        <taxon>Ecdysozoa</taxon>
        <taxon>Arthropoda</taxon>
        <taxon>Chelicerata</taxon>
        <taxon>Arachnida</taxon>
        <taxon>Araneae</taxon>
        <taxon>Araneomorphae</taxon>
        <taxon>Entelegynae</taxon>
        <taxon>Araneoidea</taxon>
        <taxon>Nephilidae</taxon>
        <taxon>Trichonephila</taxon>
    </lineage>
</organism>
<dbReference type="AlphaFoldDB" id="A0A8X6SLL5"/>
<sequence>MPPNTLRMHTEYVLVNSVDPKVSWAVAEKPRVEENISLPSLVPCLNSGGGDRWCRHLSCKSPTCLRLWQHPFLPFGKNMTATTGCPDLKYPKVMAYYYGSTHQNVNNCSSVDWKTL</sequence>
<dbReference type="EMBL" id="BMAU01021329">
    <property type="protein sequence ID" value="GFY14416.1"/>
    <property type="molecule type" value="Genomic_DNA"/>
</dbReference>
<dbReference type="Proteomes" id="UP000887159">
    <property type="component" value="Unassembled WGS sequence"/>
</dbReference>
<proteinExistence type="predicted"/>
<evidence type="ECO:0000313" key="2">
    <source>
        <dbReference type="Proteomes" id="UP000887159"/>
    </source>
</evidence>
<accession>A0A8X6SLL5</accession>
<evidence type="ECO:0000313" key="1">
    <source>
        <dbReference type="EMBL" id="GFY14416.1"/>
    </source>
</evidence>
<name>A0A8X6SLL5_TRICX</name>